<name>A0A2R4MD00_9HYPH</name>
<dbReference type="AlphaFoldDB" id="A0A2R4MD00"/>
<evidence type="ECO:0000313" key="3">
    <source>
        <dbReference type="Proteomes" id="UP000258927"/>
    </source>
</evidence>
<feature type="domain" description="YdhG-like" evidence="1">
    <location>
        <begin position="8"/>
        <end position="104"/>
    </location>
</feature>
<dbReference type="STRING" id="1122213.GCA_000423365_01417"/>
<evidence type="ECO:0000259" key="1">
    <source>
        <dbReference type="Pfam" id="PF08818"/>
    </source>
</evidence>
<proteinExistence type="predicted"/>
<dbReference type="SUPFAM" id="SSF159888">
    <property type="entry name" value="YdhG-like"/>
    <property type="match status" value="1"/>
</dbReference>
<dbReference type="RefSeq" id="WP_117395379.1">
    <property type="nucleotide sequence ID" value="NZ_CP021330.1"/>
</dbReference>
<reference evidence="2 3" key="1">
    <citation type="submission" date="2017-05" db="EMBL/GenBank/DDBJ databases">
        <title>Genome Analysis of Maritalea myrionectae HL2708#5.</title>
        <authorList>
            <consortium name="Cotde Inc.-PKNU"/>
            <person name="Jang D."/>
            <person name="Oh H.-M."/>
        </authorList>
    </citation>
    <scope>NUCLEOTIDE SEQUENCE [LARGE SCALE GENOMIC DNA]</scope>
    <source>
        <strain evidence="2 3">HL2708#5</strain>
    </source>
</reference>
<protein>
    <recommendedName>
        <fullName evidence="1">YdhG-like domain-containing protein</fullName>
    </recommendedName>
</protein>
<dbReference type="EMBL" id="CP021330">
    <property type="protein sequence ID" value="AVX03907.1"/>
    <property type="molecule type" value="Genomic_DNA"/>
</dbReference>
<sequence>MTPEIGNEITNKVNELILALCPDAGFTSKYGGTLIETVAGDPKSAIGGLFCYENHASFEFSNGATFDDPNHHLEGKGKYRRHLKLVTAKDIDEKQLEFYLRQALC</sequence>
<dbReference type="Proteomes" id="UP000258927">
    <property type="component" value="Chromosome"/>
</dbReference>
<accession>A0A2R4MD00</accession>
<dbReference type="InterPro" id="IPR014922">
    <property type="entry name" value="YdhG-like"/>
</dbReference>
<dbReference type="Pfam" id="PF08818">
    <property type="entry name" value="DUF1801"/>
    <property type="match status" value="1"/>
</dbReference>
<dbReference type="KEGG" id="mmyr:MXMO3_01377"/>
<organism evidence="2 3">
    <name type="scientific">Maritalea myrionectae</name>
    <dbReference type="NCBI Taxonomy" id="454601"/>
    <lineage>
        <taxon>Bacteria</taxon>
        <taxon>Pseudomonadati</taxon>
        <taxon>Pseudomonadota</taxon>
        <taxon>Alphaproteobacteria</taxon>
        <taxon>Hyphomicrobiales</taxon>
        <taxon>Devosiaceae</taxon>
        <taxon>Maritalea</taxon>
    </lineage>
</organism>
<evidence type="ECO:0000313" key="2">
    <source>
        <dbReference type="EMBL" id="AVX03907.1"/>
    </source>
</evidence>
<keyword evidence="3" id="KW-1185">Reference proteome</keyword>
<gene>
    <name evidence="2" type="ORF">MXMO3_01377</name>
</gene>